<reference evidence="6" key="1">
    <citation type="submission" date="2020-02" db="EMBL/GenBank/DDBJ databases">
        <title>Relaxed selection underlies rapid genomic changes in the transitions from sociality to social parasitism in ants.</title>
        <authorList>
            <person name="Bi X."/>
        </authorList>
    </citation>
    <scope>NUCLEOTIDE SEQUENCE</scope>
    <source>
        <strain evidence="6">BGI-DK2013a</strain>
        <tissue evidence="6">Whole body</tissue>
    </source>
</reference>
<dbReference type="InterPro" id="IPR007867">
    <property type="entry name" value="GMC_OxRtase_C"/>
</dbReference>
<dbReference type="PANTHER" id="PTHR11552">
    <property type="entry name" value="GLUCOSE-METHANOL-CHOLINE GMC OXIDOREDUCTASE"/>
    <property type="match status" value="1"/>
</dbReference>
<dbReference type="Pfam" id="PF05199">
    <property type="entry name" value="GMC_oxred_C"/>
    <property type="match status" value="1"/>
</dbReference>
<dbReference type="PANTHER" id="PTHR11552:SF147">
    <property type="entry name" value="CHOLINE DEHYDROGENASE, MITOCHONDRIAL"/>
    <property type="match status" value="1"/>
</dbReference>
<keyword evidence="4" id="KW-0274">FAD</keyword>
<dbReference type="Proteomes" id="UP000667349">
    <property type="component" value="Unassembled WGS sequence"/>
</dbReference>
<dbReference type="EMBL" id="JAANHZ010000245">
    <property type="protein sequence ID" value="KAG5313351.1"/>
    <property type="molecule type" value="Genomic_DNA"/>
</dbReference>
<evidence type="ECO:0000256" key="2">
    <source>
        <dbReference type="ARBA" id="ARBA00010790"/>
    </source>
</evidence>
<comment type="similarity">
    <text evidence="2">Belongs to the GMC oxidoreductase family.</text>
</comment>
<feature type="non-terminal residue" evidence="6">
    <location>
        <position position="1"/>
    </location>
</feature>
<dbReference type="InterPro" id="IPR000172">
    <property type="entry name" value="GMC_OxRdtase_N"/>
</dbReference>
<keyword evidence="7" id="KW-1185">Reference proteome</keyword>
<accession>A0A836ESB2</accession>
<dbReference type="AlphaFoldDB" id="A0A836ESB2"/>
<evidence type="ECO:0000256" key="3">
    <source>
        <dbReference type="ARBA" id="ARBA00022630"/>
    </source>
</evidence>
<gene>
    <name evidence="6" type="primary">Gld_5</name>
    <name evidence="6" type="ORF">G6Z75_0001790</name>
</gene>
<sequence length="481" mass="54554">MLYIYGSERDYNEWSEMGNKGWSYDEVLPYFKKSQNCGHGHSDEWRNKYCGHDGPLNIRHYNFTQPIIHETILQAAREMGVPILDTINGDKFIGFGKAYGTLDKGHRVSVSKAYLSPIKHRSNLYVMKSTRADAILLDNTRAVGVRVTLKDGRSIDVKASKEVILSAGSIASPQLLMLSGIGPEKHLREMGIPTVVNLPVGKNLQDHIMWYGLSFIFKNQSATPLSPTFMLDAAYEYLVHNRGPLTNVGGLDLTGFINVHDPNAKYPNIQFMSSHFSQWHIPMATNLYNCFNVDTELTQKITEILTEADTFTFFSVLLKPKSTGEIRLRSRNPADPVRIYANYFSEQEDLDTILKSVDFVKKMANTETFKRHEFRLRRFDIPDCRHIKFDSDEYWKCNLRYMSSTVFHPVGTTKMSPQGDPTAVVDPRLKVHGVQRLRVIDASIMPTITGGNTNAPTIMIAEKGADFIKEDWAIIDGKDEL</sequence>
<organism evidence="6 7">
    <name type="scientific">Acromyrmex insinuator</name>
    <dbReference type="NCBI Taxonomy" id="230686"/>
    <lineage>
        <taxon>Eukaryota</taxon>
        <taxon>Metazoa</taxon>
        <taxon>Ecdysozoa</taxon>
        <taxon>Arthropoda</taxon>
        <taxon>Hexapoda</taxon>
        <taxon>Insecta</taxon>
        <taxon>Pterygota</taxon>
        <taxon>Neoptera</taxon>
        <taxon>Endopterygota</taxon>
        <taxon>Hymenoptera</taxon>
        <taxon>Apocrita</taxon>
        <taxon>Aculeata</taxon>
        <taxon>Formicoidea</taxon>
        <taxon>Formicidae</taxon>
        <taxon>Myrmicinae</taxon>
        <taxon>Acromyrmex</taxon>
    </lineage>
</organism>
<feature type="domain" description="Glucose-methanol-choline oxidoreductase N-terminal" evidence="5">
    <location>
        <begin position="168"/>
        <end position="182"/>
    </location>
</feature>
<feature type="non-terminal residue" evidence="6">
    <location>
        <position position="481"/>
    </location>
</feature>
<dbReference type="SUPFAM" id="SSF51905">
    <property type="entry name" value="FAD/NAD(P)-binding domain"/>
    <property type="match status" value="1"/>
</dbReference>
<dbReference type="PIRSF" id="PIRSF000137">
    <property type="entry name" value="Alcohol_oxidase"/>
    <property type="match status" value="1"/>
</dbReference>
<dbReference type="Gene3D" id="3.50.50.60">
    <property type="entry name" value="FAD/NAD(P)-binding domain"/>
    <property type="match status" value="1"/>
</dbReference>
<dbReference type="GO" id="GO:0016614">
    <property type="term" value="F:oxidoreductase activity, acting on CH-OH group of donors"/>
    <property type="evidence" value="ECO:0007669"/>
    <property type="project" value="InterPro"/>
</dbReference>
<evidence type="ECO:0000313" key="6">
    <source>
        <dbReference type="EMBL" id="KAG5313351.1"/>
    </source>
</evidence>
<dbReference type="PROSITE" id="PS00624">
    <property type="entry name" value="GMC_OXRED_2"/>
    <property type="match status" value="1"/>
</dbReference>
<name>A0A836ESB2_9HYME</name>
<dbReference type="Gene3D" id="3.30.560.10">
    <property type="entry name" value="Glucose Oxidase, domain 3"/>
    <property type="match status" value="1"/>
</dbReference>
<comment type="caution">
    <text evidence="6">The sequence shown here is derived from an EMBL/GenBank/DDBJ whole genome shotgun (WGS) entry which is preliminary data.</text>
</comment>
<dbReference type="Pfam" id="PF00732">
    <property type="entry name" value="GMC_oxred_N"/>
    <property type="match status" value="1"/>
</dbReference>
<dbReference type="InterPro" id="IPR012132">
    <property type="entry name" value="GMC_OxRdtase"/>
</dbReference>
<evidence type="ECO:0000259" key="5">
    <source>
        <dbReference type="PROSITE" id="PS00624"/>
    </source>
</evidence>
<evidence type="ECO:0000256" key="1">
    <source>
        <dbReference type="ARBA" id="ARBA00001974"/>
    </source>
</evidence>
<dbReference type="GO" id="GO:0050660">
    <property type="term" value="F:flavin adenine dinucleotide binding"/>
    <property type="evidence" value="ECO:0007669"/>
    <property type="project" value="InterPro"/>
</dbReference>
<evidence type="ECO:0000313" key="7">
    <source>
        <dbReference type="Proteomes" id="UP000667349"/>
    </source>
</evidence>
<dbReference type="SUPFAM" id="SSF54373">
    <property type="entry name" value="FAD-linked reductases, C-terminal domain"/>
    <property type="match status" value="1"/>
</dbReference>
<proteinExistence type="inferred from homology"/>
<comment type="cofactor">
    <cofactor evidence="1">
        <name>FAD</name>
        <dbReference type="ChEBI" id="CHEBI:57692"/>
    </cofactor>
</comment>
<dbReference type="InterPro" id="IPR036188">
    <property type="entry name" value="FAD/NAD-bd_sf"/>
</dbReference>
<evidence type="ECO:0000256" key="4">
    <source>
        <dbReference type="ARBA" id="ARBA00022827"/>
    </source>
</evidence>
<keyword evidence="3" id="KW-0285">Flavoprotein</keyword>
<protein>
    <submittedName>
        <fullName evidence="6">DHGL dehydrogenase</fullName>
    </submittedName>
</protein>